<gene>
    <name evidence="2" type="ORF">ONZ51_g3109</name>
</gene>
<feature type="region of interest" description="Disordered" evidence="1">
    <location>
        <begin position="355"/>
        <end position="377"/>
    </location>
</feature>
<name>A0AAD7XFX5_9APHY</name>
<evidence type="ECO:0000313" key="2">
    <source>
        <dbReference type="EMBL" id="KAJ8489124.1"/>
    </source>
</evidence>
<protein>
    <submittedName>
        <fullName evidence="2">Uncharacterized protein</fullName>
    </submittedName>
</protein>
<proteinExistence type="predicted"/>
<dbReference type="EMBL" id="JAPEVG010000053">
    <property type="protein sequence ID" value="KAJ8489124.1"/>
    <property type="molecule type" value="Genomic_DNA"/>
</dbReference>
<evidence type="ECO:0000256" key="1">
    <source>
        <dbReference type="SAM" id="MobiDB-lite"/>
    </source>
</evidence>
<organism evidence="2 3">
    <name type="scientific">Trametes cubensis</name>
    <dbReference type="NCBI Taxonomy" id="1111947"/>
    <lineage>
        <taxon>Eukaryota</taxon>
        <taxon>Fungi</taxon>
        <taxon>Dikarya</taxon>
        <taxon>Basidiomycota</taxon>
        <taxon>Agaricomycotina</taxon>
        <taxon>Agaricomycetes</taxon>
        <taxon>Polyporales</taxon>
        <taxon>Polyporaceae</taxon>
        <taxon>Trametes</taxon>
    </lineage>
</organism>
<evidence type="ECO:0000313" key="3">
    <source>
        <dbReference type="Proteomes" id="UP001215151"/>
    </source>
</evidence>
<dbReference type="AlphaFoldDB" id="A0AAD7XFX5"/>
<keyword evidence="3" id="KW-1185">Reference proteome</keyword>
<sequence>MQIVWLQQAGLLHKDIADFDFEENLIPLCEQHSYPMMTGSFVLCPSFQDLKILIDWAERRQRQGGATAGLGNPVESIPLPEKLSGYFSLLYTYRIVDEPHFFAAATMYPVSNTVVLPEIRCLLQPSVSYGPTCILSGTDKHPDALDLLFLLDPPAANHPARLNPYLVLVHAMDVLLGCTYIPADTSLSEWDEVNMKRVLVERPNPVQEYQELLLKFRDLCAPLPLCNPRSLAGGGSNTGPGPTSTPTEAAQQLYEALSGDCCVVCGAKEGDCVNGATEGVSISRKPVVQTNSYDWDHTFWLYKLGILADDFSPRDSARNMILCKAHAESYVEGIWRWVPSTQHRKELAELKIQVDGQEETMRNQGSDEDESDDEKPTITFKSHPEILYDLLIFQPRFMPPFRRDEDGALIPPVLAERVVTGWRRLRLDHIYIFAIALGILGTVYWPPPDDKLREVERECLAIRDHWNAQAVLMQDE</sequence>
<dbReference type="Proteomes" id="UP001215151">
    <property type="component" value="Unassembled WGS sequence"/>
</dbReference>
<reference evidence="2" key="1">
    <citation type="submission" date="2022-11" db="EMBL/GenBank/DDBJ databases">
        <title>Genome Sequence of Cubamyces cubensis.</title>
        <authorList>
            <person name="Buettner E."/>
        </authorList>
    </citation>
    <scope>NUCLEOTIDE SEQUENCE</scope>
    <source>
        <strain evidence="2">MPL-01</strain>
    </source>
</reference>
<accession>A0AAD7XFX5</accession>
<comment type="caution">
    <text evidence="2">The sequence shown here is derived from an EMBL/GenBank/DDBJ whole genome shotgun (WGS) entry which is preliminary data.</text>
</comment>